<evidence type="ECO:0000259" key="6">
    <source>
        <dbReference type="Pfam" id="PF21077"/>
    </source>
</evidence>
<reference evidence="7 8" key="1">
    <citation type="journal article" date="2021" name="Microb. Ecol.">
        <title>Candidatus Mesenet longicola: Novel Endosymbionts of Brontispa longissima that Induce Cytoplasmic Incompatibility.</title>
        <authorList>
            <person name="Takano S."/>
            <person name="Gotoh Y."/>
            <person name="Hayashi T."/>
        </authorList>
    </citation>
    <scope>NUCLEOTIDE SEQUENCE [LARGE SCALE GENOMIC DNA]</scope>
    <source>
        <strain evidence="7">L5</strain>
    </source>
</reference>
<dbReference type="SUPFAM" id="SSF51735">
    <property type="entry name" value="NAD(P)-binding Rossmann-fold domains"/>
    <property type="match status" value="1"/>
</dbReference>
<sequence>MYYNYSISNQVIDSVLKLLSSENGDDQLQEFIKHFYNLFYNSDLKINDEFLLYLAQDVYQFILSRNIHRNKVHIFNPDNIPQIEGKFTIIKLVNDNMPFLVDSVTNTVRANGLSICYYINSILNISRKNGTIQKIYPLKDEGDDRVKEAVMYIMLKRIDDSLIANLENDIKKTLAAVECCVNDWPAILNELDAAIQNMHLVNTTEAEEICVFLNWLKDNNFVFLGYKKYFYSQNQLVHDDKKDLGLHKIDHGNGHVKSYYQELGYLYIAHPNLISIVHRRAYLDCIGVRNFDQDGNITGEQCFFGFFASVVSFQDIRLIPIIRKKVKAIEERVGFLVDSHNNKALISILQKFPRDELFHSSEDELLDISMAVLTLTIKPGVKLFLAKRIIGSFINTIVFIPIANASVNLILKIQEILENELNGTVVSAYNSIIDEYNLVMLKTVLKIDATHSEILHEHISTIENKLIHAAQKWQDRFLAGLYSTFGIISSVFLQYQEAFPISYQESFEPNEAYFDIKKLEIVREKKSSEVNFKSYDDHCEIKLYTPKDKGLQLSEILHVIKNIGTQLLSHNSYYINIENGIWIHHFVLSKTEKAVSDISLKEQLEATLTKVFMKEVKNDYFNSLVILASLTWKEVLLIRALSSYLKQICFNYSQAYVQKVMAKHPKITKCLIQLFHARFDPSIDIDREEATAVIKKNICDLLESISDVTCDYVLRSMLLLILAILRTNYYQDKLYISVKFDSSVVPELPLPYPFRELYVYSYNFEGIHLRGGRLARGGIRWSDRVEDFRTEVLGLMKAQMTKNAAIVPVGAKGGFILKHSPKEKNLVQNYAIECYKNFIRGMLDVTDNIVQEKVIIPNKVVRYDEDDPYLVVAADKGTASFSDYANQVSSEYSFWLGDAFASGGSAGYDHKKMAITARGAWVAAQRHFWRMNKDIEKEVFTVVGIGDMSGDLFGNGMLLSKNISLVGAFNHSHIFIDPNPDPKTSFAERKRLFDLPRSTWADYDKNVISVGGGIFERSAKSIQISEETKERFNIKEDKLSPNQLIKYLLKANVDMIWNGGIGTYFKASSENNSMVRDKANDLLRVDGKDIRASMVIEGGNLGSTQLARVEYAKNGGYINTDFVDNAGGVTCSDLEVNIKIVLASAIKDGSISLKERNQLLSSMTNDVAFQVLENHSKINTKALMLESLQAKEKIEHHHRLLLNLERLQYLNRNIEFLPNDEEITRMLNESSGFSTPQLAILISYCKTVIKNEIIHSDIPDNEFLSQSYLLSYFPEIMVSKFKNYILKHQLYKEIISTYITNEIISRMGCTYINHLIENSNVTICEAVSIYITIIYLHDLKELWKSIDALDSVIDVNSYLILVKEIRHFVEQMSFWFAKNINKLTLTAPVTLAELKYKVQILDDNIVDLLSQNFLVSYNEKFSNLLQLGIEQNLASRIVGLKFLTSGLDIIFISDQTNIPLLEVGKLYFELKSCLHFDRIKDMAKQLKVNPSYWQHISINSLLDDLNTYYHKLTLEIINNATNVIDNHKRLVEEWFNENKAAVDCYTAFLNNISAYKLDLGKLVLIIKRFEALFFCGEV</sequence>
<name>A0A8J3HU11_9RICK</name>
<dbReference type="InterPro" id="IPR049058">
    <property type="entry name" value="NAD_Glu_DH_HM2"/>
</dbReference>
<evidence type="ECO:0000259" key="3">
    <source>
        <dbReference type="Pfam" id="PF21074"/>
    </source>
</evidence>
<dbReference type="InterPro" id="IPR048381">
    <property type="entry name" value="GDH_C"/>
</dbReference>
<dbReference type="InterPro" id="IPR036291">
    <property type="entry name" value="NAD(P)-bd_dom_sf"/>
</dbReference>
<comment type="caution">
    <text evidence="7">The sequence shown here is derived from an EMBL/GenBank/DDBJ whole genome shotgun (WGS) entry which is preliminary data.</text>
</comment>
<dbReference type="PIRSF" id="PIRSF036761">
    <property type="entry name" value="GDH_Mll4104"/>
    <property type="match status" value="1"/>
</dbReference>
<dbReference type="InterPro" id="IPR049062">
    <property type="entry name" value="NAD_Glu_DH_ACT2"/>
</dbReference>
<evidence type="ECO:0000259" key="2">
    <source>
        <dbReference type="Pfam" id="PF05088"/>
    </source>
</evidence>
<dbReference type="Pfam" id="PF21077">
    <property type="entry name" value="GDH_ACT3"/>
    <property type="match status" value="1"/>
</dbReference>
<feature type="domain" description="NAD-specific glutamate dehydrogenase C-terminal" evidence="3">
    <location>
        <begin position="1231"/>
        <end position="1568"/>
    </location>
</feature>
<evidence type="ECO:0000313" key="8">
    <source>
        <dbReference type="Proteomes" id="UP000637906"/>
    </source>
</evidence>
<proteinExistence type="predicted"/>
<dbReference type="Proteomes" id="UP000637906">
    <property type="component" value="Unassembled WGS sequence"/>
</dbReference>
<dbReference type="PANTHER" id="PTHR43403">
    <property type="entry name" value="NAD-SPECIFIC GLUTAMATE DEHYDROGENASE"/>
    <property type="match status" value="1"/>
</dbReference>
<dbReference type="InterPro" id="IPR046346">
    <property type="entry name" value="Aminoacid_DH-like_N_sf"/>
</dbReference>
<keyword evidence="1" id="KW-0560">Oxidoreductase</keyword>
<dbReference type="Pfam" id="PF21075">
    <property type="entry name" value="GDH_ACT1"/>
    <property type="match status" value="1"/>
</dbReference>
<feature type="domain" description="NAD-glutamate dehydrogenase ACT3" evidence="6">
    <location>
        <begin position="536"/>
        <end position="594"/>
    </location>
</feature>
<dbReference type="Pfam" id="PF05088">
    <property type="entry name" value="Bac_GDH_CD"/>
    <property type="match status" value="1"/>
</dbReference>
<dbReference type="InterPro" id="IPR024727">
    <property type="entry name" value="NAD_Glu_DH_N_ACT1"/>
</dbReference>
<evidence type="ECO:0000313" key="7">
    <source>
        <dbReference type="EMBL" id="GHM59040.1"/>
    </source>
</evidence>
<dbReference type="PANTHER" id="PTHR43403:SF1">
    <property type="entry name" value="NAD-SPECIFIC GLUTAMATE DEHYDROGENASE"/>
    <property type="match status" value="1"/>
</dbReference>
<protein>
    <submittedName>
        <fullName evidence="7">NAD-glutamate dehydrogenase</fullName>
    </submittedName>
</protein>
<dbReference type="Gene3D" id="3.40.50.720">
    <property type="entry name" value="NAD(P)-binding Rossmann-like Domain"/>
    <property type="match status" value="1"/>
</dbReference>
<evidence type="ECO:0000259" key="5">
    <source>
        <dbReference type="Pfam" id="PF21076"/>
    </source>
</evidence>
<dbReference type="InterPro" id="IPR007780">
    <property type="entry name" value="NAD_Glu_DH_bac"/>
</dbReference>
<feature type="domain" description="NAD-glutamate dehydrogenase N-terminal ACT1" evidence="4">
    <location>
        <begin position="31"/>
        <end position="169"/>
    </location>
</feature>
<dbReference type="InterPro" id="IPR049059">
    <property type="entry name" value="NAD_Glu_DH_HM1"/>
</dbReference>
<dbReference type="InterPro" id="IPR028971">
    <property type="entry name" value="NAD-GDH_cat"/>
</dbReference>
<dbReference type="SUPFAM" id="SSF53223">
    <property type="entry name" value="Aminoacid dehydrogenase-like, N-terminal domain"/>
    <property type="match status" value="1"/>
</dbReference>
<evidence type="ECO:0000256" key="1">
    <source>
        <dbReference type="ARBA" id="ARBA00023002"/>
    </source>
</evidence>
<accession>A0A8J3HU11</accession>
<dbReference type="GO" id="GO:0004352">
    <property type="term" value="F:glutamate dehydrogenase (NAD+) activity"/>
    <property type="evidence" value="ECO:0007669"/>
    <property type="project" value="InterPro"/>
</dbReference>
<dbReference type="Pfam" id="PF21076">
    <property type="entry name" value="GDH_ACT2"/>
    <property type="match status" value="1"/>
</dbReference>
<feature type="domain" description="NAD-glutamate dehydrogenase ACT2" evidence="5">
    <location>
        <begin position="382"/>
        <end position="474"/>
    </location>
</feature>
<feature type="domain" description="NAD-glutamate dehydrogenase catalytic" evidence="2">
    <location>
        <begin position="698"/>
        <end position="1183"/>
    </location>
</feature>
<dbReference type="Pfam" id="PF21078">
    <property type="entry name" value="GDH_HM3"/>
    <property type="match status" value="1"/>
</dbReference>
<dbReference type="EMBL" id="BNGU01000001">
    <property type="protein sequence ID" value="GHM59040.1"/>
    <property type="molecule type" value="Genomic_DNA"/>
</dbReference>
<dbReference type="InterPro" id="IPR049056">
    <property type="entry name" value="NAD_Glu_DH_HM3"/>
</dbReference>
<gene>
    <name evidence="7" type="ORF">sL5_00330</name>
</gene>
<keyword evidence="8" id="KW-1185">Reference proteome</keyword>
<dbReference type="Pfam" id="PF21074">
    <property type="entry name" value="GDH_C"/>
    <property type="match status" value="1"/>
</dbReference>
<evidence type="ECO:0000259" key="4">
    <source>
        <dbReference type="Pfam" id="PF21075"/>
    </source>
</evidence>
<dbReference type="GO" id="GO:0004069">
    <property type="term" value="F:L-aspartate:2-oxoglutarate aminotransferase activity"/>
    <property type="evidence" value="ECO:0007669"/>
    <property type="project" value="InterPro"/>
</dbReference>
<dbReference type="Pfam" id="PF21079">
    <property type="entry name" value="GDH_HM2"/>
    <property type="match status" value="1"/>
</dbReference>
<dbReference type="InterPro" id="IPR049064">
    <property type="entry name" value="NAD_Glu_DH_ACT3"/>
</dbReference>
<organism evidence="7 8">
    <name type="scientific">Candidatus Mesenet longicola</name>
    <dbReference type="NCBI Taxonomy" id="1892558"/>
    <lineage>
        <taxon>Bacteria</taxon>
        <taxon>Pseudomonadati</taxon>
        <taxon>Pseudomonadota</taxon>
        <taxon>Alphaproteobacteria</taxon>
        <taxon>Rickettsiales</taxon>
        <taxon>Anaplasmataceae</taxon>
        <taxon>Candidatus Mesenet</taxon>
    </lineage>
</organism>
<dbReference type="GO" id="GO:0006538">
    <property type="term" value="P:L-glutamate catabolic process"/>
    <property type="evidence" value="ECO:0007669"/>
    <property type="project" value="InterPro"/>
</dbReference>
<dbReference type="Pfam" id="PF21073">
    <property type="entry name" value="GDH_HM1"/>
    <property type="match status" value="1"/>
</dbReference>